<dbReference type="RefSeq" id="WP_124910693.1">
    <property type="nucleotide sequence ID" value="NZ_RQJP01000008.1"/>
</dbReference>
<keyword evidence="2" id="KW-1185">Reference proteome</keyword>
<name>A0A3P1C9G5_9BACT</name>
<comment type="caution">
    <text evidence="1">The sequence shown here is derived from an EMBL/GenBank/DDBJ whole genome shotgun (WGS) entry which is preliminary data.</text>
</comment>
<dbReference type="EMBL" id="RQJP01000008">
    <property type="protein sequence ID" value="RRB09952.1"/>
    <property type="molecule type" value="Genomic_DNA"/>
</dbReference>
<evidence type="ECO:0000313" key="1">
    <source>
        <dbReference type="EMBL" id="RRB09952.1"/>
    </source>
</evidence>
<evidence type="ECO:0000313" key="2">
    <source>
        <dbReference type="Proteomes" id="UP000274271"/>
    </source>
</evidence>
<proteinExistence type="predicted"/>
<dbReference type="AlphaFoldDB" id="A0A3P1C9G5"/>
<gene>
    <name evidence="1" type="ORF">EHT87_31020</name>
</gene>
<accession>A0A3P1C9G5</accession>
<sequence length="161" mass="18446">MDFDPTEFIRTLGSIASISSAYLAWKKAFIDGTVGKRDQDSKLPKGQLPQEVKQQILRFSIRAGSVNPSDFRALQALSSDIFETATERLKQTHQRFVQVIAHGELAQIEEEESITRHEMCSILALILRHNGNKFPPDAELEKFWKMFRCTPLYPEFGIRTF</sequence>
<protein>
    <submittedName>
        <fullName evidence="1">Uncharacterized protein</fullName>
    </submittedName>
</protein>
<reference evidence="1 2" key="1">
    <citation type="submission" date="2018-11" db="EMBL/GenBank/DDBJ databases">
        <authorList>
            <person name="Zhou Z."/>
            <person name="Wang G."/>
        </authorList>
    </citation>
    <scope>NUCLEOTIDE SEQUENCE [LARGE SCALE GENOMIC DNA]</scope>
    <source>
        <strain evidence="1 2">KCTC42998</strain>
    </source>
</reference>
<organism evidence="1 2">
    <name type="scientific">Larkinella knui</name>
    <dbReference type="NCBI Taxonomy" id="2025310"/>
    <lineage>
        <taxon>Bacteria</taxon>
        <taxon>Pseudomonadati</taxon>
        <taxon>Bacteroidota</taxon>
        <taxon>Cytophagia</taxon>
        <taxon>Cytophagales</taxon>
        <taxon>Spirosomataceae</taxon>
        <taxon>Larkinella</taxon>
    </lineage>
</organism>
<dbReference type="Proteomes" id="UP000274271">
    <property type="component" value="Unassembled WGS sequence"/>
</dbReference>